<dbReference type="PANTHER" id="PTHR37200">
    <property type="entry name" value="RNA-BINDING (RRM/RBD/RNP MOTIFS) FAMILY PROTEIN"/>
    <property type="match status" value="1"/>
</dbReference>
<dbReference type="EMBL" id="BSYO01000022">
    <property type="protein sequence ID" value="GMH20702.1"/>
    <property type="molecule type" value="Genomic_DNA"/>
</dbReference>
<evidence type="ECO:0000256" key="2">
    <source>
        <dbReference type="SAM" id="MobiDB-lite"/>
    </source>
</evidence>
<organism evidence="4 5">
    <name type="scientific">Nepenthes gracilis</name>
    <name type="common">Slender pitcher plant</name>
    <dbReference type="NCBI Taxonomy" id="150966"/>
    <lineage>
        <taxon>Eukaryota</taxon>
        <taxon>Viridiplantae</taxon>
        <taxon>Streptophyta</taxon>
        <taxon>Embryophyta</taxon>
        <taxon>Tracheophyta</taxon>
        <taxon>Spermatophyta</taxon>
        <taxon>Magnoliopsida</taxon>
        <taxon>eudicotyledons</taxon>
        <taxon>Gunneridae</taxon>
        <taxon>Pentapetalae</taxon>
        <taxon>Caryophyllales</taxon>
        <taxon>Nepenthaceae</taxon>
        <taxon>Nepenthes</taxon>
    </lineage>
</organism>
<evidence type="ECO:0000256" key="1">
    <source>
        <dbReference type="PROSITE-ProRule" id="PRU00176"/>
    </source>
</evidence>
<keyword evidence="5" id="KW-1185">Reference proteome</keyword>
<reference evidence="4" key="1">
    <citation type="submission" date="2023-05" db="EMBL/GenBank/DDBJ databases">
        <title>Nepenthes gracilis genome sequencing.</title>
        <authorList>
            <person name="Fukushima K."/>
        </authorList>
    </citation>
    <scope>NUCLEOTIDE SEQUENCE</scope>
    <source>
        <strain evidence="4">SING2019-196</strain>
    </source>
</reference>
<dbReference type="CDD" id="cd00590">
    <property type="entry name" value="RRM_SF"/>
    <property type="match status" value="1"/>
</dbReference>
<keyword evidence="1" id="KW-0694">RNA-binding</keyword>
<dbReference type="AlphaFoldDB" id="A0AAD3T286"/>
<dbReference type="GO" id="GO:0003723">
    <property type="term" value="F:RNA binding"/>
    <property type="evidence" value="ECO:0007669"/>
    <property type="project" value="UniProtKB-UniRule"/>
</dbReference>
<gene>
    <name evidence="4" type="ORF">Nepgr_022543</name>
</gene>
<feature type="region of interest" description="Disordered" evidence="2">
    <location>
        <begin position="339"/>
        <end position="371"/>
    </location>
</feature>
<comment type="caution">
    <text evidence="4">The sequence shown here is derived from an EMBL/GenBank/DDBJ whole genome shotgun (WGS) entry which is preliminary data.</text>
</comment>
<proteinExistence type="predicted"/>
<evidence type="ECO:0000259" key="3">
    <source>
        <dbReference type="PROSITE" id="PS50102"/>
    </source>
</evidence>
<dbReference type="SUPFAM" id="SSF54928">
    <property type="entry name" value="RNA-binding domain, RBD"/>
    <property type="match status" value="1"/>
</dbReference>
<dbReference type="PROSITE" id="PS50102">
    <property type="entry name" value="RRM"/>
    <property type="match status" value="1"/>
</dbReference>
<name>A0AAD3T286_NEPGR</name>
<dbReference type="InterPro" id="IPR035979">
    <property type="entry name" value="RBD_domain_sf"/>
</dbReference>
<protein>
    <recommendedName>
        <fullName evidence="3">RRM domain-containing protein</fullName>
    </recommendedName>
</protein>
<dbReference type="PANTHER" id="PTHR37200:SF1">
    <property type="entry name" value="RNA-BINDING (RRM_RBD_RNP MOTIFS) FAMILY PROTEIN"/>
    <property type="match status" value="1"/>
</dbReference>
<feature type="compositionally biased region" description="Basic and acidic residues" evidence="2">
    <location>
        <begin position="353"/>
        <end position="368"/>
    </location>
</feature>
<accession>A0AAD3T286</accession>
<feature type="domain" description="RRM" evidence="3">
    <location>
        <begin position="183"/>
        <end position="270"/>
    </location>
</feature>
<evidence type="ECO:0000313" key="5">
    <source>
        <dbReference type="Proteomes" id="UP001279734"/>
    </source>
</evidence>
<sequence>MLGVGGFPVLDSAPFILRRRPSSDAAFFCHLCLPQTSETRFSVFPESFRNGFLSLARSEFRVCEQKKQSRGRNGALASEDFFEEEEFDFVGNDDGEEEDDNEDDVVIPFAKMNAWLQKKPRGFGEGKVYDTSIEDKLLEEIEQSGKSQLANVNKLKMDNPIKNNPKTEHKKDLKAPEEVHTGIRVRIGHLPKKKNIHRDLKSAFRGVPGIIGILPSVSGNKKTKDPICTGLAYVNFESMEVANRFIQMFSGKNVTFGKIEKQIKCELVNSSNSRDQECPAEIRRDASQVTATLLEGEEQNNVGTAENDPSLNLQVENEYEFEDLDNEFRDLDDEFEELNDEDIGENLDSSPVTEKDSDDGPKSERKSDFVLLSLTNGEKKRSVKKKSAVNWKTSEVPAKAITGAAKRLKGREKAVLADVFSRYRAKSVTLPSKER</sequence>
<dbReference type="Proteomes" id="UP001279734">
    <property type="component" value="Unassembled WGS sequence"/>
</dbReference>
<evidence type="ECO:0000313" key="4">
    <source>
        <dbReference type="EMBL" id="GMH20702.1"/>
    </source>
</evidence>
<dbReference type="InterPro" id="IPR000504">
    <property type="entry name" value="RRM_dom"/>
</dbReference>